<reference evidence="1" key="1">
    <citation type="submission" date="2021-06" db="EMBL/GenBank/DDBJ databases">
        <authorList>
            <person name="Kallberg Y."/>
            <person name="Tangrot J."/>
            <person name="Rosling A."/>
        </authorList>
    </citation>
    <scope>NUCLEOTIDE SEQUENCE</scope>
    <source>
        <strain evidence="1">87-6 pot B 2015</strain>
    </source>
</reference>
<evidence type="ECO:0000313" key="1">
    <source>
        <dbReference type="EMBL" id="CAG8646638.1"/>
    </source>
</evidence>
<gene>
    <name evidence="1" type="ORF">FMOSSE_LOCUS11263</name>
</gene>
<organism evidence="1 2">
    <name type="scientific">Funneliformis mosseae</name>
    <name type="common">Endomycorrhizal fungus</name>
    <name type="synonym">Glomus mosseae</name>
    <dbReference type="NCBI Taxonomy" id="27381"/>
    <lineage>
        <taxon>Eukaryota</taxon>
        <taxon>Fungi</taxon>
        <taxon>Fungi incertae sedis</taxon>
        <taxon>Mucoromycota</taxon>
        <taxon>Glomeromycotina</taxon>
        <taxon>Glomeromycetes</taxon>
        <taxon>Glomerales</taxon>
        <taxon>Glomeraceae</taxon>
        <taxon>Funneliformis</taxon>
    </lineage>
</organism>
<proteinExistence type="predicted"/>
<sequence length="89" mass="10340">MDDFGLLIINMIIMKAIPKEDREVCIKPSIVTFALAVCKDIADIYNDLKNNESLKDYNDTVEEETQEPYYDLKILVYLIEYNTILMVTV</sequence>
<protein>
    <submittedName>
        <fullName evidence="1">974_t:CDS:1</fullName>
    </submittedName>
</protein>
<accession>A0A9N9H4H8</accession>
<comment type="caution">
    <text evidence="1">The sequence shown here is derived from an EMBL/GenBank/DDBJ whole genome shotgun (WGS) entry which is preliminary data.</text>
</comment>
<evidence type="ECO:0000313" key="2">
    <source>
        <dbReference type="Proteomes" id="UP000789375"/>
    </source>
</evidence>
<dbReference type="Proteomes" id="UP000789375">
    <property type="component" value="Unassembled WGS sequence"/>
</dbReference>
<keyword evidence="2" id="KW-1185">Reference proteome</keyword>
<dbReference type="AlphaFoldDB" id="A0A9N9H4H8"/>
<dbReference type="EMBL" id="CAJVPP010004254">
    <property type="protein sequence ID" value="CAG8646638.1"/>
    <property type="molecule type" value="Genomic_DNA"/>
</dbReference>
<name>A0A9N9H4H8_FUNMO</name>